<evidence type="ECO:0000256" key="5">
    <source>
        <dbReference type="PROSITE-ProRule" id="PRU00723"/>
    </source>
</evidence>
<dbReference type="EMBL" id="LT615251">
    <property type="protein sequence ID" value="SCO69204.1"/>
    <property type="molecule type" value="Genomic_DNA"/>
</dbReference>
<sequence length="1010" mass="112292">MNEKSHKQAPQVQSETLSLIKKQFFKTKMCPFQKNKNYCLNESNCHYAHSIDELKPMPDLRNTKLCDYVKKKIPCRDENCKFAHDIDTLKPSVHLATYKSTICSFWGKGKCFNGNKCRFAHGTEDMKTNEQMDMLQGSKCSKKNKNKMKSNATDMKQGTASTYSFDTCDYSANGSSENTNISSSYDKDRDAFICRRSVIKNEKTKMKSKRRTTQTPHLENEVTARDTNDTFDRETADGDFHLPDSTNGNSIKEVLSKIENLALSTFIENNDKYAKVIKYLLNENNLLKESIKKDQSGPLAGRDFPGGAAQQCADRQYAEQQYEEQQYVEQQYAERQYTNQQYTDERFATQGPLTQRFPSPGSNETHFGYPSSVAVAAAAINRSLNGDDDLTKYVLPEDATDNYLFTNEKRNPKHSTSNFDDGVKADDNLNRIIKTIDDILISQNVGSFSSVKDVNSPHEVREAFSVNNSGELANRDYANLMSNAKSFETERSLYHHNGNLSNVAHNGKHMAGGEVQEEAQNEPFEEGIINYLSQGRKKRNCYEEKFGGAQLPPISYGVSIGGSIHSNGMHNVKSTTSNMGCTNQMMLDLDELAASKFFNPFAFHHNEYKGQEVGPPQQQRMPQMQRISQDGFDKNGEIDTWKDGMVLFRNDHMASCVGGNERDGGFSGVNYARGVGGEDAANGYADRGYAAKGYAVNGFSANGYAANGYAANPFATNGFAPSDGARAFPTIDRFGRRGYGKSEVFLPSSHGKNVNSAKETIPNVATSGVATTGVATTGVATSSMAIPNVTSSNVASPHQVQKKPASSGPMGKEKNAKLNLREGAELDSGMNVDRNYPFSNDKSDFLKKIKCLISKELHYSETKNTHSSVKNVNHLTYCSENNYPFKKSTQLSDSLPSASNYNACTPDIHNLTFLDNNNIESNNNRWFDEVNSGNSFAARNGEVTDENGGVRLHMDFSSYKKEGTNEQNIWNANANLNEFVYPMMSHGWMNEQKTGDFFGVSKSVNLSSLN</sequence>
<dbReference type="VEuPathDB" id="PlasmoDB:PVW1_130016200"/>
<feature type="domain" description="C3H1-type" evidence="7">
    <location>
        <begin position="24"/>
        <end position="52"/>
    </location>
</feature>
<keyword evidence="3 5" id="KW-0863">Zinc-finger</keyword>
<keyword evidence="2" id="KW-0677">Repeat</keyword>
<evidence type="ECO:0000256" key="3">
    <source>
        <dbReference type="ARBA" id="ARBA00022771"/>
    </source>
</evidence>
<dbReference type="AlphaFoldDB" id="A0A1G4H2X0"/>
<dbReference type="PROSITE" id="PS50103">
    <property type="entry name" value="ZF_C3H1"/>
    <property type="match status" value="3"/>
</dbReference>
<protein>
    <submittedName>
        <fullName evidence="8">Zinc finger protein, putative</fullName>
    </submittedName>
</protein>
<reference evidence="10 11" key="1">
    <citation type="submission" date="2016-07" db="EMBL/GenBank/DDBJ databases">
        <authorList>
            <consortium name="Pathogen Informatics"/>
        </authorList>
    </citation>
    <scope>NUCLEOTIDE SEQUENCE [LARGE SCALE GENOMIC DNA]</scope>
</reference>
<evidence type="ECO:0000313" key="10">
    <source>
        <dbReference type="Proteomes" id="UP000196402"/>
    </source>
</evidence>
<keyword evidence="4 5" id="KW-0862">Zinc</keyword>
<name>A0A1G4H2X0_PLAVI</name>
<evidence type="ECO:0000256" key="6">
    <source>
        <dbReference type="SAM" id="MobiDB-lite"/>
    </source>
</evidence>
<keyword evidence="1 5" id="KW-0479">Metal-binding</keyword>
<evidence type="ECO:0000313" key="11">
    <source>
        <dbReference type="Proteomes" id="UP000305196"/>
    </source>
</evidence>
<accession>A0A1G4H2X0</accession>
<dbReference type="VEuPathDB" id="PlasmoDB:PVX_084540"/>
<proteinExistence type="predicted"/>
<dbReference type="SMART" id="SM00356">
    <property type="entry name" value="ZnF_C3H1"/>
    <property type="match status" value="3"/>
</dbReference>
<dbReference type="EMBL" id="LT615268">
    <property type="protein sequence ID" value="SCO74680.1"/>
    <property type="molecule type" value="Genomic_DNA"/>
</dbReference>
<dbReference type="GO" id="GO:0008270">
    <property type="term" value="F:zinc ion binding"/>
    <property type="evidence" value="ECO:0007669"/>
    <property type="project" value="UniProtKB-KW"/>
</dbReference>
<feature type="region of interest" description="Disordered" evidence="6">
    <location>
        <begin position="793"/>
        <end position="814"/>
    </location>
</feature>
<evidence type="ECO:0000259" key="7">
    <source>
        <dbReference type="PROSITE" id="PS50103"/>
    </source>
</evidence>
<gene>
    <name evidence="9" type="ORF">PVC01_130016400</name>
    <name evidence="8" type="ORF">PVT01_130014500</name>
</gene>
<dbReference type="Proteomes" id="UP000196402">
    <property type="component" value="Chromosome 13"/>
</dbReference>
<feature type="zinc finger region" description="C3H1-type" evidence="5">
    <location>
        <begin position="97"/>
        <end position="124"/>
    </location>
</feature>
<dbReference type="GO" id="GO:0003729">
    <property type="term" value="F:mRNA binding"/>
    <property type="evidence" value="ECO:0007669"/>
    <property type="project" value="InterPro"/>
</dbReference>
<feature type="domain" description="C3H1-type" evidence="7">
    <location>
        <begin position="97"/>
        <end position="124"/>
    </location>
</feature>
<feature type="zinc finger region" description="C3H1-type" evidence="5">
    <location>
        <begin position="60"/>
        <end position="87"/>
    </location>
</feature>
<organism evidence="8 10">
    <name type="scientific">Plasmodium vivax</name>
    <name type="common">malaria parasite P. vivax</name>
    <dbReference type="NCBI Taxonomy" id="5855"/>
    <lineage>
        <taxon>Eukaryota</taxon>
        <taxon>Sar</taxon>
        <taxon>Alveolata</taxon>
        <taxon>Apicomplexa</taxon>
        <taxon>Aconoidasida</taxon>
        <taxon>Haemosporida</taxon>
        <taxon>Plasmodiidae</taxon>
        <taxon>Plasmodium</taxon>
        <taxon>Plasmodium (Plasmodium)</taxon>
    </lineage>
</organism>
<dbReference type="VEuPathDB" id="PlasmoDB:PVPAM_130024800"/>
<dbReference type="InterPro" id="IPR045877">
    <property type="entry name" value="ZFP36-like"/>
</dbReference>
<dbReference type="VEuPathDB" id="PlasmoDB:PVP01_1309400"/>
<dbReference type="InterPro" id="IPR000571">
    <property type="entry name" value="Znf_CCCH"/>
</dbReference>
<feature type="domain" description="C3H1-type" evidence="7">
    <location>
        <begin position="60"/>
        <end position="87"/>
    </location>
</feature>
<dbReference type="Gene3D" id="3.30.1370.210">
    <property type="match status" value="1"/>
</dbReference>
<dbReference type="Gene3D" id="4.10.1000.10">
    <property type="entry name" value="Zinc finger, CCCH-type"/>
    <property type="match status" value="1"/>
</dbReference>
<evidence type="ECO:0000256" key="1">
    <source>
        <dbReference type="ARBA" id="ARBA00022723"/>
    </source>
</evidence>
<dbReference type="SUPFAM" id="SSF90229">
    <property type="entry name" value="CCCH zinc finger"/>
    <property type="match status" value="2"/>
</dbReference>
<evidence type="ECO:0000256" key="4">
    <source>
        <dbReference type="ARBA" id="ARBA00022833"/>
    </source>
</evidence>
<evidence type="ECO:0000313" key="8">
    <source>
        <dbReference type="EMBL" id="SCO69204.1"/>
    </source>
</evidence>
<dbReference type="Proteomes" id="UP000305196">
    <property type="component" value="Chromosome 13"/>
</dbReference>
<dbReference type="PANTHER" id="PTHR12547:SF18">
    <property type="entry name" value="PROTEIN TIS11"/>
    <property type="match status" value="1"/>
</dbReference>
<dbReference type="InterPro" id="IPR036855">
    <property type="entry name" value="Znf_CCCH_sf"/>
</dbReference>
<evidence type="ECO:0000313" key="9">
    <source>
        <dbReference type="EMBL" id="SCO74680.1"/>
    </source>
</evidence>
<dbReference type="PANTHER" id="PTHR12547">
    <property type="entry name" value="CCCH ZINC FINGER/TIS11-RELATED"/>
    <property type="match status" value="1"/>
</dbReference>
<evidence type="ECO:0000256" key="2">
    <source>
        <dbReference type="ARBA" id="ARBA00022737"/>
    </source>
</evidence>
<dbReference type="eggNOG" id="ENOG502SSX0">
    <property type="taxonomic scope" value="Eukaryota"/>
</dbReference>
<feature type="zinc finger region" description="C3H1-type" evidence="5">
    <location>
        <begin position="24"/>
        <end position="52"/>
    </location>
</feature>